<sequence>MERGRRKASQSSSGSQVDSTPIYSTRQEFQRTMTLDDWSIFCKYNYRIHSLVNQCHEEDSEDTILSTEIWRAISCPSFSLPLLPNLTSLTWTEASDETFQYIRLFVTSQLTMLKISALPLSFYGPSFTFGPSEQSIFLSIAHSCPSVSHFDFDTDDDDSIESVGDTSTVLQCWSRLTSVRTRTVSEAAIPHLSNLPNRSRRFSTTLCLSQYSRARLRSGRLLYCANG</sequence>
<dbReference type="AlphaFoldDB" id="A0A9P7D1F6"/>
<protein>
    <submittedName>
        <fullName evidence="2">Uncharacterized protein</fullName>
    </submittedName>
</protein>
<organism evidence="2 3">
    <name type="scientific">Suillus placidus</name>
    <dbReference type="NCBI Taxonomy" id="48579"/>
    <lineage>
        <taxon>Eukaryota</taxon>
        <taxon>Fungi</taxon>
        <taxon>Dikarya</taxon>
        <taxon>Basidiomycota</taxon>
        <taxon>Agaricomycotina</taxon>
        <taxon>Agaricomycetes</taxon>
        <taxon>Agaricomycetidae</taxon>
        <taxon>Boletales</taxon>
        <taxon>Suillineae</taxon>
        <taxon>Suillaceae</taxon>
        <taxon>Suillus</taxon>
    </lineage>
</organism>
<name>A0A9P7D1F6_9AGAM</name>
<comment type="caution">
    <text evidence="2">The sequence shown here is derived from an EMBL/GenBank/DDBJ whole genome shotgun (WGS) entry which is preliminary data.</text>
</comment>
<evidence type="ECO:0000313" key="3">
    <source>
        <dbReference type="Proteomes" id="UP000714275"/>
    </source>
</evidence>
<evidence type="ECO:0000313" key="2">
    <source>
        <dbReference type="EMBL" id="KAG1775517.1"/>
    </source>
</evidence>
<dbReference type="OrthoDB" id="3255541at2759"/>
<accession>A0A9P7D1F6</accession>
<feature type="region of interest" description="Disordered" evidence="1">
    <location>
        <begin position="1"/>
        <end position="21"/>
    </location>
</feature>
<keyword evidence="3" id="KW-1185">Reference proteome</keyword>
<feature type="compositionally biased region" description="Low complexity" evidence="1">
    <location>
        <begin position="9"/>
        <end position="19"/>
    </location>
</feature>
<dbReference type="EMBL" id="JABBWD010000033">
    <property type="protein sequence ID" value="KAG1775517.1"/>
    <property type="molecule type" value="Genomic_DNA"/>
</dbReference>
<proteinExistence type="predicted"/>
<evidence type="ECO:0000256" key="1">
    <source>
        <dbReference type="SAM" id="MobiDB-lite"/>
    </source>
</evidence>
<dbReference type="Proteomes" id="UP000714275">
    <property type="component" value="Unassembled WGS sequence"/>
</dbReference>
<gene>
    <name evidence="2" type="ORF">EV702DRAFT_1117093</name>
</gene>
<reference evidence="2" key="1">
    <citation type="journal article" date="2020" name="New Phytol.">
        <title>Comparative genomics reveals dynamic genome evolution in host specialist ectomycorrhizal fungi.</title>
        <authorList>
            <person name="Lofgren L.A."/>
            <person name="Nguyen N.H."/>
            <person name="Vilgalys R."/>
            <person name="Ruytinx J."/>
            <person name="Liao H.L."/>
            <person name="Branco S."/>
            <person name="Kuo A."/>
            <person name="LaButti K."/>
            <person name="Lipzen A."/>
            <person name="Andreopoulos W."/>
            <person name="Pangilinan J."/>
            <person name="Riley R."/>
            <person name="Hundley H."/>
            <person name="Na H."/>
            <person name="Barry K."/>
            <person name="Grigoriev I.V."/>
            <person name="Stajich J.E."/>
            <person name="Kennedy P.G."/>
        </authorList>
    </citation>
    <scope>NUCLEOTIDE SEQUENCE</scope>
    <source>
        <strain evidence="2">DOB743</strain>
    </source>
</reference>